<dbReference type="EMBL" id="SWLG01000036">
    <property type="protein sequence ID" value="TLS34923.1"/>
    <property type="molecule type" value="Genomic_DNA"/>
</dbReference>
<proteinExistence type="inferred from homology"/>
<dbReference type="Proteomes" id="UP000308230">
    <property type="component" value="Unassembled WGS sequence"/>
</dbReference>
<keyword evidence="3" id="KW-0472">Membrane</keyword>
<sequence length="214" mass="24221">MKCEKEAVLLMHKVLDQEATATEKLQLNYHLKSCADCRDYFEELREAESFLQSAPEVRAPNGFTSKVMAQLPAEKKTVRFKRWMKMHPLLTAAVLFFILMTGSLYASWTSENELSSLSGNLTFDKERNTVIVPEGEVVRGDLIVKNRNVEIEGEVQGDVVVINGERYMASAGKVNGKIEEVDHIVEWVWYQIKKVSSDTIDLFSSDATSKNKVP</sequence>
<evidence type="ECO:0000313" key="5">
    <source>
        <dbReference type="EMBL" id="TLS34923.1"/>
    </source>
</evidence>
<dbReference type="InterPro" id="IPR027383">
    <property type="entry name" value="Znf_put"/>
</dbReference>
<name>A0A5R9F1Y9_9BACL</name>
<feature type="domain" description="Putative zinc-finger" evidence="4">
    <location>
        <begin position="5"/>
        <end position="38"/>
    </location>
</feature>
<dbReference type="InterPro" id="IPR041916">
    <property type="entry name" value="Anti_sigma_zinc_sf"/>
</dbReference>
<evidence type="ECO:0000256" key="1">
    <source>
        <dbReference type="ARBA" id="ARBA00024353"/>
    </source>
</evidence>
<keyword evidence="6" id="KW-1185">Reference proteome</keyword>
<evidence type="ECO:0000256" key="2">
    <source>
        <dbReference type="ARBA" id="ARBA00024438"/>
    </source>
</evidence>
<keyword evidence="3" id="KW-0812">Transmembrane</keyword>
<dbReference type="OrthoDB" id="9782842at2"/>
<dbReference type="Gene3D" id="1.10.10.1320">
    <property type="entry name" value="Anti-sigma factor, zinc-finger domain"/>
    <property type="match status" value="1"/>
</dbReference>
<organism evidence="5 6">
    <name type="scientific">Exobacillus caeni</name>
    <dbReference type="NCBI Taxonomy" id="2574798"/>
    <lineage>
        <taxon>Bacteria</taxon>
        <taxon>Bacillati</taxon>
        <taxon>Bacillota</taxon>
        <taxon>Bacilli</taxon>
        <taxon>Bacillales</taxon>
        <taxon>Guptibacillaceae</taxon>
        <taxon>Exobacillus</taxon>
    </lineage>
</organism>
<keyword evidence="3" id="KW-1133">Transmembrane helix</keyword>
<comment type="caution">
    <text evidence="5">The sequence shown here is derived from an EMBL/GenBank/DDBJ whole genome shotgun (WGS) entry which is preliminary data.</text>
</comment>
<dbReference type="RefSeq" id="WP_138129666.1">
    <property type="nucleotide sequence ID" value="NZ_SWLG01000036.1"/>
</dbReference>
<gene>
    <name evidence="5" type="ORF">FCL54_23180</name>
</gene>
<dbReference type="Pfam" id="PF13490">
    <property type="entry name" value="zf-HC2"/>
    <property type="match status" value="1"/>
</dbReference>
<accession>A0A5R9F1Y9</accession>
<evidence type="ECO:0000259" key="4">
    <source>
        <dbReference type="Pfam" id="PF13490"/>
    </source>
</evidence>
<feature type="transmembrane region" description="Helical" evidence="3">
    <location>
        <begin position="89"/>
        <end position="108"/>
    </location>
</feature>
<comment type="similarity">
    <text evidence="1">Belongs to the zinc-associated anti-sigma factor (ZAS) superfamily. Anti-sigma-W factor family.</text>
</comment>
<evidence type="ECO:0000256" key="3">
    <source>
        <dbReference type="SAM" id="Phobius"/>
    </source>
</evidence>
<protein>
    <recommendedName>
        <fullName evidence="2">Anti-sigma-W factor RsiW</fullName>
    </recommendedName>
</protein>
<evidence type="ECO:0000313" key="6">
    <source>
        <dbReference type="Proteomes" id="UP000308230"/>
    </source>
</evidence>
<reference evidence="5 6" key="1">
    <citation type="submission" date="2019-04" db="EMBL/GenBank/DDBJ databases">
        <title>Bacillus caeni sp. nov., a bacterium isolated from mangrove sediment.</title>
        <authorList>
            <person name="Huang H."/>
            <person name="Mo K."/>
            <person name="Hu Y."/>
        </authorList>
    </citation>
    <scope>NUCLEOTIDE SEQUENCE [LARGE SCALE GENOMIC DNA]</scope>
    <source>
        <strain evidence="5 6">HB172195</strain>
    </source>
</reference>
<dbReference type="AlphaFoldDB" id="A0A5R9F1Y9"/>